<protein>
    <submittedName>
        <fullName evidence="2">Uncharacterized protein</fullName>
    </submittedName>
</protein>
<dbReference type="Proteomes" id="UP001234178">
    <property type="component" value="Unassembled WGS sequence"/>
</dbReference>
<proteinExistence type="predicted"/>
<feature type="region of interest" description="Disordered" evidence="1">
    <location>
        <begin position="81"/>
        <end position="108"/>
    </location>
</feature>
<dbReference type="PANTHER" id="PTHR12577">
    <property type="entry name" value="DACHSHUND"/>
    <property type="match status" value="1"/>
</dbReference>
<reference evidence="2 3" key="1">
    <citation type="journal article" date="2023" name="Nucleic Acids Res.">
        <title>The hologenome of Daphnia magna reveals possible DNA methylation and microbiome-mediated evolution of the host genome.</title>
        <authorList>
            <person name="Chaturvedi A."/>
            <person name="Li X."/>
            <person name="Dhandapani V."/>
            <person name="Marshall H."/>
            <person name="Kissane S."/>
            <person name="Cuenca-Cambronero M."/>
            <person name="Asole G."/>
            <person name="Calvet F."/>
            <person name="Ruiz-Romero M."/>
            <person name="Marangio P."/>
            <person name="Guigo R."/>
            <person name="Rago D."/>
            <person name="Mirbahai L."/>
            <person name="Eastwood N."/>
            <person name="Colbourne J.K."/>
            <person name="Zhou J."/>
            <person name="Mallon E."/>
            <person name="Orsini L."/>
        </authorList>
    </citation>
    <scope>NUCLEOTIDE SEQUENCE [LARGE SCALE GENOMIC DNA]</scope>
    <source>
        <strain evidence="2">LRV0_1</strain>
    </source>
</reference>
<name>A0ABR0AJ62_9CRUS</name>
<feature type="compositionally biased region" description="Low complexity" evidence="1">
    <location>
        <begin position="96"/>
        <end position="108"/>
    </location>
</feature>
<sequence length="123" mass="14499">MSRHDWKYNADSSCYMLGHTLITSTKSLLYQKRLKKERRARRKLADQLELETKRRCQFEEALKTTSSETFLVISEKLNQEIDQERKGQQQQPSSQTTENNETDNTIENRGVYYKNSLLFTNAS</sequence>
<comment type="caution">
    <text evidence="2">The sequence shown here is derived from an EMBL/GenBank/DDBJ whole genome shotgun (WGS) entry which is preliminary data.</text>
</comment>
<accession>A0ABR0AJ62</accession>
<gene>
    <name evidence="2" type="ORF">OUZ56_010593</name>
</gene>
<evidence type="ECO:0000313" key="2">
    <source>
        <dbReference type="EMBL" id="KAK4025090.1"/>
    </source>
</evidence>
<dbReference type="EMBL" id="JAOYFB010000037">
    <property type="protein sequence ID" value="KAK4025090.1"/>
    <property type="molecule type" value="Genomic_DNA"/>
</dbReference>
<dbReference type="InterPro" id="IPR052417">
    <property type="entry name" value="Dachshund_domain"/>
</dbReference>
<organism evidence="2 3">
    <name type="scientific">Daphnia magna</name>
    <dbReference type="NCBI Taxonomy" id="35525"/>
    <lineage>
        <taxon>Eukaryota</taxon>
        <taxon>Metazoa</taxon>
        <taxon>Ecdysozoa</taxon>
        <taxon>Arthropoda</taxon>
        <taxon>Crustacea</taxon>
        <taxon>Branchiopoda</taxon>
        <taxon>Diplostraca</taxon>
        <taxon>Cladocera</taxon>
        <taxon>Anomopoda</taxon>
        <taxon>Daphniidae</taxon>
        <taxon>Daphnia</taxon>
    </lineage>
</organism>
<evidence type="ECO:0000256" key="1">
    <source>
        <dbReference type="SAM" id="MobiDB-lite"/>
    </source>
</evidence>
<dbReference type="PANTHER" id="PTHR12577:SF6">
    <property type="entry name" value="DACHSHUND, ISOFORM B"/>
    <property type="match status" value="1"/>
</dbReference>
<keyword evidence="3" id="KW-1185">Reference proteome</keyword>
<evidence type="ECO:0000313" key="3">
    <source>
        <dbReference type="Proteomes" id="UP001234178"/>
    </source>
</evidence>